<keyword evidence="3" id="KW-1185">Reference proteome</keyword>
<dbReference type="EMBL" id="JNAD02000013">
    <property type="protein sequence ID" value="RKM92639.1"/>
    <property type="molecule type" value="Genomic_DNA"/>
</dbReference>
<dbReference type="AlphaFoldDB" id="A0A3M8EXI2"/>
<comment type="caution">
    <text evidence="2">The sequence shown here is derived from an EMBL/GenBank/DDBJ whole genome shotgun (WGS) entry which is preliminary data.</text>
</comment>
<dbReference type="Proteomes" id="UP000028058">
    <property type="component" value="Unassembled WGS sequence"/>
</dbReference>
<feature type="region of interest" description="Disordered" evidence="1">
    <location>
        <begin position="1"/>
        <end position="21"/>
    </location>
</feature>
<evidence type="ECO:0000313" key="2">
    <source>
        <dbReference type="EMBL" id="RKM92639.1"/>
    </source>
</evidence>
<name>A0A3M8EXI2_9ACTN</name>
<evidence type="ECO:0000256" key="1">
    <source>
        <dbReference type="SAM" id="MobiDB-lite"/>
    </source>
</evidence>
<reference evidence="2 3" key="1">
    <citation type="journal article" date="2014" name="Genome Announc.">
        <title>Draft Genome Sequence of Streptomyces fradiae ATCC 19609, a Strain Highly Sensitive to Antibiotics.</title>
        <authorList>
            <person name="Bekker O.B."/>
            <person name="Klimina K.M."/>
            <person name="Vatlin A.A."/>
            <person name="Zakharevich N.V."/>
            <person name="Kasianov A.S."/>
            <person name="Danilenko V.N."/>
        </authorList>
    </citation>
    <scope>NUCLEOTIDE SEQUENCE [LARGE SCALE GENOMIC DNA]</scope>
    <source>
        <strain evidence="2 3">ATCC 19609</strain>
    </source>
</reference>
<accession>A0A3M8EXI2</accession>
<organism evidence="2 3">
    <name type="scientific">Streptomyces xinghaiensis</name>
    <dbReference type="NCBI Taxonomy" id="1038928"/>
    <lineage>
        <taxon>Bacteria</taxon>
        <taxon>Bacillati</taxon>
        <taxon>Actinomycetota</taxon>
        <taxon>Actinomycetes</taxon>
        <taxon>Kitasatosporales</taxon>
        <taxon>Streptomycetaceae</taxon>
        <taxon>Streptomyces</taxon>
    </lineage>
</organism>
<proteinExistence type="predicted"/>
<evidence type="ECO:0000313" key="3">
    <source>
        <dbReference type="Proteomes" id="UP000028058"/>
    </source>
</evidence>
<gene>
    <name evidence="2" type="ORF">SFRA_024965</name>
</gene>
<sequence length="323" mass="34638">MWSLLSRPGEATTQAHPDDPDHYDLTGVPELCFITPKIPINTGEAMVLKLPGTTSGTELVRTVSAELARARAAELGKLVSDTECSLCGDSYPSAHLLPPTESDRLLVCPFCVFDGDILGGHPLDLAYAIDELTGEDVAAPAGWSAVTALLACAGRGTLRDRLENASFLSLPLPHWSDPDLVWVWLPPGDLPPVLAPLSPGTSLGTLVKTVERAFPDLRARYRARVADLLEDDGSKDSQDYLVEALWPAVICYAVTAATQARERPTGRSPWHLLDDGFEEGTLAEHFGRIGSTLDAHSLGPVFTLSIGVPLMAEALGLKTPTDW</sequence>
<protein>
    <submittedName>
        <fullName evidence="2">Uncharacterized protein</fullName>
    </submittedName>
</protein>